<dbReference type="Pfam" id="PF06462">
    <property type="entry name" value="Hyd_WA"/>
    <property type="match status" value="1"/>
</dbReference>
<dbReference type="InterPro" id="IPR006624">
    <property type="entry name" value="Beta-propeller_rpt_TECPR"/>
</dbReference>
<reference evidence="1 2" key="1">
    <citation type="submission" date="2020-07" db="EMBL/GenBank/DDBJ databases">
        <title>Novel species isolated from subtropical streams in China.</title>
        <authorList>
            <person name="Lu H."/>
        </authorList>
    </citation>
    <scope>NUCLEOTIDE SEQUENCE [LARGE SCALE GENOMIC DNA]</scope>
    <source>
        <strain evidence="1 2">FT3S</strain>
    </source>
</reference>
<protein>
    <submittedName>
        <fullName evidence="1">Uncharacterized protein</fullName>
    </submittedName>
</protein>
<dbReference type="AlphaFoldDB" id="A0A7W2I6G4"/>
<organism evidence="1 2">
    <name type="scientific">Rugamonas fusca</name>
    <dbReference type="NCBI Taxonomy" id="2758568"/>
    <lineage>
        <taxon>Bacteria</taxon>
        <taxon>Pseudomonadati</taxon>
        <taxon>Pseudomonadota</taxon>
        <taxon>Betaproteobacteria</taxon>
        <taxon>Burkholderiales</taxon>
        <taxon>Oxalobacteraceae</taxon>
        <taxon>Telluria group</taxon>
        <taxon>Rugamonas</taxon>
    </lineage>
</organism>
<comment type="caution">
    <text evidence="1">The sequence shown here is derived from an EMBL/GenBank/DDBJ whole genome shotgun (WGS) entry which is preliminary data.</text>
</comment>
<dbReference type="Proteomes" id="UP000566711">
    <property type="component" value="Unassembled WGS sequence"/>
</dbReference>
<sequence length="34" mass="3683">MLKITRMALAYHAAAFRGGANADQPTGTGWRHVL</sequence>
<proteinExistence type="predicted"/>
<evidence type="ECO:0000313" key="1">
    <source>
        <dbReference type="EMBL" id="MBA5605419.1"/>
    </source>
</evidence>
<evidence type="ECO:0000313" key="2">
    <source>
        <dbReference type="Proteomes" id="UP000566711"/>
    </source>
</evidence>
<dbReference type="EMBL" id="JACEZS010000005">
    <property type="protein sequence ID" value="MBA5605419.1"/>
    <property type="molecule type" value="Genomic_DNA"/>
</dbReference>
<accession>A0A7W2I6G4</accession>
<keyword evidence="2" id="KW-1185">Reference proteome</keyword>
<name>A0A7W2I6G4_9BURK</name>
<gene>
    <name evidence="1" type="ORF">H3H36_08605</name>
</gene>